<gene>
    <name evidence="15" type="ORF">JOD64_000276</name>
</gene>
<dbReference type="PROSITE" id="PS51760">
    <property type="entry name" value="GH10_2"/>
    <property type="match status" value="1"/>
</dbReference>
<name>A0ABS2LMB7_9ACTN</name>
<dbReference type="PRINTS" id="PR00134">
    <property type="entry name" value="GLHYDRLASE10"/>
</dbReference>
<feature type="domain" description="CBM2" evidence="13">
    <location>
        <begin position="371"/>
        <end position="465"/>
    </location>
</feature>
<accession>A0ABS2LMB7</accession>
<dbReference type="Proteomes" id="UP000764837">
    <property type="component" value="Unassembled WGS sequence"/>
</dbReference>
<keyword evidence="7 10" id="KW-0326">Glycosidase</keyword>
<dbReference type="SMART" id="SM00637">
    <property type="entry name" value="CBD_II"/>
    <property type="match status" value="1"/>
</dbReference>
<evidence type="ECO:0000256" key="1">
    <source>
        <dbReference type="ARBA" id="ARBA00000681"/>
    </source>
</evidence>
<keyword evidence="3" id="KW-0858">Xylan degradation</keyword>
<comment type="similarity">
    <text evidence="2 10">Belongs to the glycosyl hydrolase 10 (cellulase F) family.</text>
</comment>
<keyword evidence="8 10" id="KW-0624">Polysaccharide degradation</keyword>
<evidence type="ECO:0000256" key="5">
    <source>
        <dbReference type="ARBA" id="ARBA00022801"/>
    </source>
</evidence>
<dbReference type="InterPro" id="IPR001000">
    <property type="entry name" value="GH10_dom"/>
</dbReference>
<feature type="compositionally biased region" description="Pro residues" evidence="11">
    <location>
        <begin position="350"/>
        <end position="372"/>
    </location>
</feature>
<dbReference type="InterPro" id="IPR031158">
    <property type="entry name" value="GH10_AS"/>
</dbReference>
<dbReference type="InterPro" id="IPR012291">
    <property type="entry name" value="CBM2_carb-bd_dom_sf"/>
</dbReference>
<evidence type="ECO:0000259" key="13">
    <source>
        <dbReference type="PROSITE" id="PS51173"/>
    </source>
</evidence>
<dbReference type="EC" id="3.2.1.8" evidence="10"/>
<proteinExistence type="inferred from homology"/>
<evidence type="ECO:0000256" key="10">
    <source>
        <dbReference type="RuleBase" id="RU361174"/>
    </source>
</evidence>
<dbReference type="PANTHER" id="PTHR31490:SF88">
    <property type="entry name" value="BETA-XYLANASE"/>
    <property type="match status" value="1"/>
</dbReference>
<evidence type="ECO:0000256" key="12">
    <source>
        <dbReference type="SAM" id="SignalP"/>
    </source>
</evidence>
<evidence type="ECO:0000259" key="14">
    <source>
        <dbReference type="PROSITE" id="PS51760"/>
    </source>
</evidence>
<feature type="signal peptide" evidence="12">
    <location>
        <begin position="1"/>
        <end position="43"/>
    </location>
</feature>
<dbReference type="RefSeq" id="WP_204940490.1">
    <property type="nucleotide sequence ID" value="NZ_JAFBBP010000001.1"/>
</dbReference>
<evidence type="ECO:0000256" key="9">
    <source>
        <dbReference type="PROSITE-ProRule" id="PRU10061"/>
    </source>
</evidence>
<dbReference type="GO" id="GO:0031176">
    <property type="term" value="F:endo-1,4-beta-xylanase activity"/>
    <property type="evidence" value="ECO:0007669"/>
    <property type="project" value="UniProtKB-EC"/>
</dbReference>
<dbReference type="Gene3D" id="3.20.20.80">
    <property type="entry name" value="Glycosidases"/>
    <property type="match status" value="1"/>
</dbReference>
<keyword evidence="5 10" id="KW-0378">Hydrolase</keyword>
<evidence type="ECO:0000256" key="2">
    <source>
        <dbReference type="ARBA" id="ARBA00007495"/>
    </source>
</evidence>
<keyword evidence="6 10" id="KW-0119">Carbohydrate metabolism</keyword>
<dbReference type="Gene3D" id="2.60.40.290">
    <property type="match status" value="1"/>
</dbReference>
<sequence>MIERCHGDTRPQTGSRARTAIVLAAAALLAATSAAFLPGTASAGTTLGASAAEKGRYFGTAVAASKLNDSAYTTILNREFNMVTPENEMKIDATEPQQGRFSYGSADQIVNHARSRGMSVRGHTLAWHSQQPGWMQNMSGSALRQAMLNHVTQVATHFRGQVVAWDVVNEAFADGSSGARRDSNLQRTGNDWIEAAFRAADAADPTAKLCYNDYNTDNWTHAKTQGVYNMVRDFKARGVPIDCVGFQSHFNNDSPYVSNYRTTLSSFAALGVDVQITELDIQGASAATYRSVVEDCLAVARCNGITVWGIRDSDSWRASQTPLLFNSNGSKKPAYDAVLAALNNGTTPPTTGPPTTVPPTTTPPTTAPPTTPPAGGGCTATLQDSTRWGDRFNSQVTVSGASNWTVVVAVTPPQKVSNTWNGSPSWDSSGNVMTMRSNGSGNVFGFTTMANGNWSRPVVRSCTAS</sequence>
<evidence type="ECO:0000256" key="11">
    <source>
        <dbReference type="SAM" id="MobiDB-lite"/>
    </source>
</evidence>
<dbReference type="InterPro" id="IPR017853">
    <property type="entry name" value="GH"/>
</dbReference>
<dbReference type="PANTHER" id="PTHR31490">
    <property type="entry name" value="GLYCOSYL HYDROLASE"/>
    <property type="match status" value="1"/>
</dbReference>
<comment type="catalytic activity">
    <reaction evidence="1 10">
        <text>Endohydrolysis of (1-&gt;4)-beta-D-xylosidic linkages in xylans.</text>
        <dbReference type="EC" id="3.2.1.8"/>
    </reaction>
</comment>
<dbReference type="InterPro" id="IPR008965">
    <property type="entry name" value="CBM2/CBM3_carb-bd_dom_sf"/>
</dbReference>
<organism evidence="15 16">
    <name type="scientific">Micromonospora luteifusca</name>
    <dbReference type="NCBI Taxonomy" id="709860"/>
    <lineage>
        <taxon>Bacteria</taxon>
        <taxon>Bacillati</taxon>
        <taxon>Actinomycetota</taxon>
        <taxon>Actinomycetes</taxon>
        <taxon>Micromonosporales</taxon>
        <taxon>Micromonosporaceae</taxon>
        <taxon>Micromonospora</taxon>
    </lineage>
</organism>
<protein>
    <recommendedName>
        <fullName evidence="10">Beta-xylanase</fullName>
        <ecNumber evidence="10">3.2.1.8</ecNumber>
    </recommendedName>
</protein>
<evidence type="ECO:0000256" key="7">
    <source>
        <dbReference type="ARBA" id="ARBA00023295"/>
    </source>
</evidence>
<evidence type="ECO:0000256" key="4">
    <source>
        <dbReference type="ARBA" id="ARBA00022729"/>
    </source>
</evidence>
<comment type="caution">
    <text evidence="15">The sequence shown here is derived from an EMBL/GenBank/DDBJ whole genome shotgun (WGS) entry which is preliminary data.</text>
</comment>
<dbReference type="InterPro" id="IPR044846">
    <property type="entry name" value="GH10"/>
</dbReference>
<evidence type="ECO:0000313" key="16">
    <source>
        <dbReference type="Proteomes" id="UP000764837"/>
    </source>
</evidence>
<dbReference type="SUPFAM" id="SSF51445">
    <property type="entry name" value="(Trans)glycosidases"/>
    <property type="match status" value="1"/>
</dbReference>
<feature type="active site" description="Nucleophile" evidence="9">
    <location>
        <position position="278"/>
    </location>
</feature>
<evidence type="ECO:0000256" key="6">
    <source>
        <dbReference type="ARBA" id="ARBA00023277"/>
    </source>
</evidence>
<evidence type="ECO:0000256" key="3">
    <source>
        <dbReference type="ARBA" id="ARBA00022651"/>
    </source>
</evidence>
<feature type="domain" description="GH10" evidence="14">
    <location>
        <begin position="41"/>
        <end position="341"/>
    </location>
</feature>
<evidence type="ECO:0000256" key="8">
    <source>
        <dbReference type="ARBA" id="ARBA00023326"/>
    </source>
</evidence>
<feature type="chain" id="PRO_5046424506" description="Beta-xylanase" evidence="12">
    <location>
        <begin position="44"/>
        <end position="465"/>
    </location>
</feature>
<dbReference type="Pfam" id="PF00331">
    <property type="entry name" value="Glyco_hydro_10"/>
    <property type="match status" value="1"/>
</dbReference>
<dbReference type="PROSITE" id="PS00591">
    <property type="entry name" value="GH10_1"/>
    <property type="match status" value="1"/>
</dbReference>
<dbReference type="SUPFAM" id="SSF49384">
    <property type="entry name" value="Carbohydrate-binding domain"/>
    <property type="match status" value="1"/>
</dbReference>
<dbReference type="SMART" id="SM00633">
    <property type="entry name" value="Glyco_10"/>
    <property type="match status" value="1"/>
</dbReference>
<dbReference type="InterPro" id="IPR001919">
    <property type="entry name" value="CBD2"/>
</dbReference>
<keyword evidence="4 12" id="KW-0732">Signal</keyword>
<dbReference type="PROSITE" id="PS51173">
    <property type="entry name" value="CBM2"/>
    <property type="match status" value="1"/>
</dbReference>
<reference evidence="15 16" key="1">
    <citation type="submission" date="2021-01" db="EMBL/GenBank/DDBJ databases">
        <title>Sequencing the genomes of 1000 actinobacteria strains.</title>
        <authorList>
            <person name="Klenk H.-P."/>
        </authorList>
    </citation>
    <scope>NUCLEOTIDE SEQUENCE [LARGE SCALE GENOMIC DNA]</scope>
    <source>
        <strain evidence="15 16">DSM 100204</strain>
    </source>
</reference>
<evidence type="ECO:0000313" key="15">
    <source>
        <dbReference type="EMBL" id="MBM7489054.1"/>
    </source>
</evidence>
<dbReference type="EMBL" id="JAFBBP010000001">
    <property type="protein sequence ID" value="MBM7489054.1"/>
    <property type="molecule type" value="Genomic_DNA"/>
</dbReference>
<keyword evidence="16" id="KW-1185">Reference proteome</keyword>
<feature type="region of interest" description="Disordered" evidence="11">
    <location>
        <begin position="342"/>
        <end position="377"/>
    </location>
</feature>